<dbReference type="AlphaFoldDB" id="A0A4R6FS02"/>
<comment type="similarity">
    <text evidence="1">Belongs to the DprA/Smf family.</text>
</comment>
<dbReference type="InterPro" id="IPR003488">
    <property type="entry name" value="DprA"/>
</dbReference>
<proteinExistence type="inferred from homology"/>
<gene>
    <name evidence="3" type="ORF">EV664_10418</name>
</gene>
<reference evidence="3 4" key="1">
    <citation type="submission" date="2019-03" db="EMBL/GenBank/DDBJ databases">
        <title>Genomic Encyclopedia of Type Strains, Phase IV (KMG-IV): sequencing the most valuable type-strain genomes for metagenomic binning, comparative biology and taxonomic classification.</title>
        <authorList>
            <person name="Goeker M."/>
        </authorList>
    </citation>
    <scope>NUCLEOTIDE SEQUENCE [LARGE SCALE GENOMIC DNA]</scope>
    <source>
        <strain evidence="3 4">DSM 25059</strain>
    </source>
</reference>
<dbReference type="GO" id="GO:0009294">
    <property type="term" value="P:DNA-mediated transformation"/>
    <property type="evidence" value="ECO:0007669"/>
    <property type="project" value="InterPro"/>
</dbReference>
<dbReference type="PANTHER" id="PTHR43022:SF1">
    <property type="entry name" value="PROTEIN SMF"/>
    <property type="match status" value="1"/>
</dbReference>
<feature type="domain" description="Smf/DprA SLOG" evidence="2">
    <location>
        <begin position="82"/>
        <end position="294"/>
    </location>
</feature>
<evidence type="ECO:0000256" key="1">
    <source>
        <dbReference type="ARBA" id="ARBA00006525"/>
    </source>
</evidence>
<evidence type="ECO:0000259" key="2">
    <source>
        <dbReference type="Pfam" id="PF02481"/>
    </source>
</evidence>
<evidence type="ECO:0000313" key="4">
    <source>
        <dbReference type="Proteomes" id="UP000295493"/>
    </source>
</evidence>
<comment type="caution">
    <text evidence="3">The sequence shown here is derived from an EMBL/GenBank/DDBJ whole genome shotgun (WGS) entry which is preliminary data.</text>
</comment>
<dbReference type="InterPro" id="IPR057666">
    <property type="entry name" value="DrpA_SLOG"/>
</dbReference>
<evidence type="ECO:0000313" key="3">
    <source>
        <dbReference type="EMBL" id="TDN83535.1"/>
    </source>
</evidence>
<dbReference type="OrthoDB" id="9785707at2"/>
<dbReference type="Pfam" id="PF02481">
    <property type="entry name" value="DNA_processg_A"/>
    <property type="match status" value="1"/>
</dbReference>
<organism evidence="3 4">
    <name type="scientific">Stakelama pacifica</name>
    <dbReference type="NCBI Taxonomy" id="517720"/>
    <lineage>
        <taxon>Bacteria</taxon>
        <taxon>Pseudomonadati</taxon>
        <taxon>Pseudomonadota</taxon>
        <taxon>Alphaproteobacteria</taxon>
        <taxon>Sphingomonadales</taxon>
        <taxon>Sphingomonadaceae</taxon>
        <taxon>Stakelama</taxon>
    </lineage>
</organism>
<protein>
    <submittedName>
        <fullName evidence="3">DNA processing protein</fullName>
    </submittedName>
</protein>
<keyword evidence="4" id="KW-1185">Reference proteome</keyword>
<name>A0A4R6FS02_9SPHN</name>
<dbReference type="Proteomes" id="UP000295493">
    <property type="component" value="Unassembled WGS sequence"/>
</dbReference>
<dbReference type="PANTHER" id="PTHR43022">
    <property type="entry name" value="PROTEIN SMF"/>
    <property type="match status" value="1"/>
</dbReference>
<dbReference type="SUPFAM" id="SSF102405">
    <property type="entry name" value="MCP/YpsA-like"/>
    <property type="match status" value="1"/>
</dbReference>
<dbReference type="RefSeq" id="WP_133495098.1">
    <property type="nucleotide sequence ID" value="NZ_BMLU01000004.1"/>
</dbReference>
<dbReference type="EMBL" id="SNWD01000004">
    <property type="protein sequence ID" value="TDN83535.1"/>
    <property type="molecule type" value="Genomic_DNA"/>
</dbReference>
<sequence>MRLALSDSGPALAPISPRRELGAYEALWLEKGATFKSLADKFALDSEALPSDFVPAQLADQCAAEVMAALKKAGVHQFGVRIHHAGDYPAKLRDARHPVELLYYRGAWEITETRCMAVVGSREASPDGIRRAERLARELVDRGFTVVSGLAKGVDSAAHRAAIARGGRTISVVGTPLGACYPKENRELQEEIARDHLLISQVPVLRYAKQAPQHNRLFFPERNVTMSALTEGTIIVEAGETSGTLTQARAALHQRRKLFILDSCFQRTDITWPARFEAEGAVRVRTPEDIWSALG</sequence>
<accession>A0A4R6FS02</accession>
<dbReference type="Gene3D" id="3.40.50.450">
    <property type="match status" value="1"/>
</dbReference>